<name>A0AAV2EVI4_9ROSI</name>
<sequence length="143" mass="16166">MNENCGDFNLSNGNSASDWSDFLIEKHSSLHKLFAASLDFAIELSNRLLQLDDLFESTLMSHVDDGNDNRQKRSRLGRIEDFDVLKACIKLRIGFESDSLDLYPRLFNALPWDSTTPSTSSTTRSCRALLSTRPSCSVSLQWK</sequence>
<reference evidence="1 2" key="1">
    <citation type="submission" date="2024-04" db="EMBL/GenBank/DDBJ databases">
        <authorList>
            <person name="Fracassetti M."/>
        </authorList>
    </citation>
    <scope>NUCLEOTIDE SEQUENCE [LARGE SCALE GENOMIC DNA]</scope>
</reference>
<dbReference type="AlphaFoldDB" id="A0AAV2EVI4"/>
<dbReference type="InterPro" id="IPR012881">
    <property type="entry name" value="DUF1685"/>
</dbReference>
<dbReference type="EMBL" id="OZ034818">
    <property type="protein sequence ID" value="CAL1390033.1"/>
    <property type="molecule type" value="Genomic_DNA"/>
</dbReference>
<dbReference type="Pfam" id="PF07939">
    <property type="entry name" value="DUF1685"/>
    <property type="match status" value="1"/>
</dbReference>
<gene>
    <name evidence="1" type="ORF">LTRI10_LOCUS30845</name>
</gene>
<evidence type="ECO:0000313" key="2">
    <source>
        <dbReference type="Proteomes" id="UP001497516"/>
    </source>
</evidence>
<dbReference type="Proteomes" id="UP001497516">
    <property type="component" value="Chromosome 5"/>
</dbReference>
<evidence type="ECO:0000313" key="1">
    <source>
        <dbReference type="EMBL" id="CAL1390033.1"/>
    </source>
</evidence>
<organism evidence="1 2">
    <name type="scientific">Linum trigynum</name>
    <dbReference type="NCBI Taxonomy" id="586398"/>
    <lineage>
        <taxon>Eukaryota</taxon>
        <taxon>Viridiplantae</taxon>
        <taxon>Streptophyta</taxon>
        <taxon>Embryophyta</taxon>
        <taxon>Tracheophyta</taxon>
        <taxon>Spermatophyta</taxon>
        <taxon>Magnoliopsida</taxon>
        <taxon>eudicotyledons</taxon>
        <taxon>Gunneridae</taxon>
        <taxon>Pentapetalae</taxon>
        <taxon>rosids</taxon>
        <taxon>fabids</taxon>
        <taxon>Malpighiales</taxon>
        <taxon>Linaceae</taxon>
        <taxon>Linum</taxon>
    </lineage>
</organism>
<accession>A0AAV2EVI4</accession>
<keyword evidence="2" id="KW-1185">Reference proteome</keyword>
<protein>
    <recommendedName>
        <fullName evidence="3">Gamma-tubulin complex component</fullName>
    </recommendedName>
</protein>
<proteinExistence type="predicted"/>
<evidence type="ECO:0008006" key="3">
    <source>
        <dbReference type="Google" id="ProtNLM"/>
    </source>
</evidence>